<evidence type="ECO:0000313" key="2">
    <source>
        <dbReference type="Proteomes" id="UP000308600"/>
    </source>
</evidence>
<dbReference type="Proteomes" id="UP000308600">
    <property type="component" value="Unassembled WGS sequence"/>
</dbReference>
<organism evidence="1 2">
    <name type="scientific">Pluteus cervinus</name>
    <dbReference type="NCBI Taxonomy" id="181527"/>
    <lineage>
        <taxon>Eukaryota</taxon>
        <taxon>Fungi</taxon>
        <taxon>Dikarya</taxon>
        <taxon>Basidiomycota</taxon>
        <taxon>Agaricomycotina</taxon>
        <taxon>Agaricomycetes</taxon>
        <taxon>Agaricomycetidae</taxon>
        <taxon>Agaricales</taxon>
        <taxon>Pluteineae</taxon>
        <taxon>Pluteaceae</taxon>
        <taxon>Pluteus</taxon>
    </lineage>
</organism>
<keyword evidence="2" id="KW-1185">Reference proteome</keyword>
<sequence>MTMSDTDMQESSRGKRARTGSNATPPDFPIGGTIELPADLNVMDTPAGGMPIVQGLNQKRLLAFIDLATRLRWNDIPGPTVLVHVADIGLQTTEKLSSNARNIRSFLTRGFDNSGIVVDIPALAKNEKRDYKPPIPFLVSNISQSEANTLEERECWSTANVTFFAYKFKSPPTTFAMTLYGVSLDADNYGDMIVGNAVRRVIDQDQTARNFILDNHDAIPNGVDPITHIRSSIRAESFDITLKGGVDVIPVFNIYIDPPMKDCEIFAKWIKHLRSLTYPTGHGNAISRDNFHCNCCKSRAHPTSMCPYPKISGWMGKKYDYTRSPDGDADYEQQSGSSRGRGGRRNNRGGRRGGRRGNRPY</sequence>
<evidence type="ECO:0000313" key="1">
    <source>
        <dbReference type="EMBL" id="TFK62736.1"/>
    </source>
</evidence>
<gene>
    <name evidence="1" type="ORF">BDN72DRAFT_376460</name>
</gene>
<dbReference type="EMBL" id="ML208563">
    <property type="protein sequence ID" value="TFK62736.1"/>
    <property type="molecule type" value="Genomic_DNA"/>
</dbReference>
<reference evidence="1 2" key="1">
    <citation type="journal article" date="2019" name="Nat. Ecol. Evol.">
        <title>Megaphylogeny resolves global patterns of mushroom evolution.</title>
        <authorList>
            <person name="Varga T."/>
            <person name="Krizsan K."/>
            <person name="Foldi C."/>
            <person name="Dima B."/>
            <person name="Sanchez-Garcia M."/>
            <person name="Sanchez-Ramirez S."/>
            <person name="Szollosi G.J."/>
            <person name="Szarkandi J.G."/>
            <person name="Papp V."/>
            <person name="Albert L."/>
            <person name="Andreopoulos W."/>
            <person name="Angelini C."/>
            <person name="Antonin V."/>
            <person name="Barry K.W."/>
            <person name="Bougher N.L."/>
            <person name="Buchanan P."/>
            <person name="Buyck B."/>
            <person name="Bense V."/>
            <person name="Catcheside P."/>
            <person name="Chovatia M."/>
            <person name="Cooper J."/>
            <person name="Damon W."/>
            <person name="Desjardin D."/>
            <person name="Finy P."/>
            <person name="Geml J."/>
            <person name="Haridas S."/>
            <person name="Hughes K."/>
            <person name="Justo A."/>
            <person name="Karasinski D."/>
            <person name="Kautmanova I."/>
            <person name="Kiss B."/>
            <person name="Kocsube S."/>
            <person name="Kotiranta H."/>
            <person name="LaButti K.M."/>
            <person name="Lechner B.E."/>
            <person name="Liimatainen K."/>
            <person name="Lipzen A."/>
            <person name="Lukacs Z."/>
            <person name="Mihaltcheva S."/>
            <person name="Morgado L.N."/>
            <person name="Niskanen T."/>
            <person name="Noordeloos M.E."/>
            <person name="Ohm R.A."/>
            <person name="Ortiz-Santana B."/>
            <person name="Ovrebo C."/>
            <person name="Racz N."/>
            <person name="Riley R."/>
            <person name="Savchenko A."/>
            <person name="Shiryaev A."/>
            <person name="Soop K."/>
            <person name="Spirin V."/>
            <person name="Szebenyi C."/>
            <person name="Tomsovsky M."/>
            <person name="Tulloss R.E."/>
            <person name="Uehling J."/>
            <person name="Grigoriev I.V."/>
            <person name="Vagvolgyi C."/>
            <person name="Papp T."/>
            <person name="Martin F.M."/>
            <person name="Miettinen O."/>
            <person name="Hibbett D.S."/>
            <person name="Nagy L.G."/>
        </authorList>
    </citation>
    <scope>NUCLEOTIDE SEQUENCE [LARGE SCALE GENOMIC DNA]</scope>
    <source>
        <strain evidence="1 2">NL-1719</strain>
    </source>
</reference>
<protein>
    <submittedName>
        <fullName evidence="1">Uncharacterized protein</fullName>
    </submittedName>
</protein>
<name>A0ACD3AAP3_9AGAR</name>
<proteinExistence type="predicted"/>
<accession>A0ACD3AAP3</accession>